<evidence type="ECO:0000256" key="2">
    <source>
        <dbReference type="ARBA" id="ARBA00003921"/>
    </source>
</evidence>
<dbReference type="SUPFAM" id="SSF56194">
    <property type="entry name" value="Uridine diphospho-N-Acetylenolpyruvylglucosamine reductase, MurB, C-terminal domain"/>
    <property type="match status" value="1"/>
</dbReference>
<evidence type="ECO:0000256" key="19">
    <source>
        <dbReference type="ARBA" id="ARBA00048914"/>
    </source>
</evidence>
<keyword evidence="14 20" id="KW-0573">Peptidoglycan synthesis</keyword>
<dbReference type="Gene3D" id="3.30.465.10">
    <property type="match status" value="1"/>
</dbReference>
<name>A6VLI0_ACTSZ</name>
<evidence type="ECO:0000256" key="15">
    <source>
        <dbReference type="ARBA" id="ARBA00023002"/>
    </source>
</evidence>
<dbReference type="InterPro" id="IPR016169">
    <property type="entry name" value="FAD-bd_PCMH_sub2"/>
</dbReference>
<dbReference type="Gene3D" id="3.90.78.10">
    <property type="entry name" value="UDP-N-acetylenolpyruvoylglucosamine reductase, C-terminal domain"/>
    <property type="match status" value="1"/>
</dbReference>
<dbReference type="Proteomes" id="UP000001114">
    <property type="component" value="Chromosome"/>
</dbReference>
<dbReference type="Gene3D" id="3.30.43.10">
    <property type="entry name" value="Uridine Diphospho-n-acetylenolpyruvylglucosamine Reductase, domain 2"/>
    <property type="match status" value="1"/>
</dbReference>
<dbReference type="InterPro" id="IPR003170">
    <property type="entry name" value="MurB"/>
</dbReference>
<evidence type="ECO:0000313" key="22">
    <source>
        <dbReference type="EMBL" id="ABR73827.1"/>
    </source>
</evidence>
<keyword evidence="12 20" id="KW-0521">NADP</keyword>
<evidence type="ECO:0000256" key="12">
    <source>
        <dbReference type="ARBA" id="ARBA00022857"/>
    </source>
</evidence>
<dbReference type="GO" id="GO:0051301">
    <property type="term" value="P:cell division"/>
    <property type="evidence" value="ECO:0007669"/>
    <property type="project" value="UniProtKB-KW"/>
</dbReference>
<evidence type="ECO:0000313" key="23">
    <source>
        <dbReference type="Proteomes" id="UP000001114"/>
    </source>
</evidence>
<dbReference type="EC" id="1.3.1.98" evidence="6 20"/>
<evidence type="ECO:0000256" key="11">
    <source>
        <dbReference type="ARBA" id="ARBA00022827"/>
    </source>
</evidence>
<keyword evidence="17 20" id="KW-0961">Cell wall biogenesis/degradation</keyword>
<comment type="similarity">
    <text evidence="5 20">Belongs to the MurB family.</text>
</comment>
<accession>A6VLI0</accession>
<dbReference type="NCBIfam" id="NF000755">
    <property type="entry name" value="PRK00046.1"/>
    <property type="match status" value="1"/>
</dbReference>
<protein>
    <recommendedName>
        <fullName evidence="7 20">UDP-N-acetylenolpyruvoylglucosamine reductase</fullName>
        <ecNumber evidence="6 20">1.3.1.98</ecNumber>
    </recommendedName>
    <alternativeName>
        <fullName evidence="18 20">UDP-N-acetylmuramate dehydrogenase</fullName>
    </alternativeName>
</protein>
<dbReference type="GO" id="GO:0008360">
    <property type="term" value="P:regulation of cell shape"/>
    <property type="evidence" value="ECO:0007669"/>
    <property type="project" value="UniProtKB-KW"/>
</dbReference>
<evidence type="ECO:0000256" key="5">
    <source>
        <dbReference type="ARBA" id="ARBA00010485"/>
    </source>
</evidence>
<feature type="active site" evidence="20">
    <location>
        <position position="162"/>
    </location>
</feature>
<evidence type="ECO:0000256" key="3">
    <source>
        <dbReference type="ARBA" id="ARBA00004496"/>
    </source>
</evidence>
<sequence>MRNTMKNLLSFNTFGIAANAKNIVEITELSQLHTAWQNARDVGQPVLFLGQGSNVLFLKDFRGTVLINRLQGIEHKEDADFHYLHVNGGENWHNLVAWSLEQGIFGLENLALIPGCAGTAPVQNIGAYGVEFKDVCDYVEVLDLVQNKIFRLTKAECRFGYRDSVFKHQYSGDFMVIAVGLKLAKNWKPVLKYGTLSELDPSAVSAKRIFDEVCAIRRAKLPDPQQIGNAGSFFKNPIVTEEQFRILQAEYPAIPHYPQGDGFVKLAAGWLIDQCHLKGYQLGGAAVHEKQALVLINKGNATGSDVVELAHHIRQAVAAKFDIYLSPEVRFIGENGEVNAENAIG</sequence>
<evidence type="ECO:0000256" key="4">
    <source>
        <dbReference type="ARBA" id="ARBA00004752"/>
    </source>
</evidence>
<keyword evidence="10 20" id="KW-0285">Flavoprotein</keyword>
<evidence type="ECO:0000256" key="1">
    <source>
        <dbReference type="ARBA" id="ARBA00001974"/>
    </source>
</evidence>
<dbReference type="PANTHER" id="PTHR21071">
    <property type="entry name" value="UDP-N-ACETYLENOLPYRUVOYLGLUCOSAMINE REDUCTASE"/>
    <property type="match status" value="1"/>
</dbReference>
<evidence type="ECO:0000259" key="21">
    <source>
        <dbReference type="PROSITE" id="PS51387"/>
    </source>
</evidence>
<evidence type="ECO:0000256" key="17">
    <source>
        <dbReference type="ARBA" id="ARBA00023316"/>
    </source>
</evidence>
<comment type="pathway">
    <text evidence="4 20">Cell wall biogenesis; peptidoglycan biosynthesis.</text>
</comment>
<keyword evidence="9 20" id="KW-0132">Cell division</keyword>
<evidence type="ECO:0000256" key="14">
    <source>
        <dbReference type="ARBA" id="ARBA00022984"/>
    </source>
</evidence>
<dbReference type="UniPathway" id="UPA00219"/>
<reference evidence="23" key="1">
    <citation type="journal article" date="2010" name="BMC Genomics">
        <title>A genomic perspective on the potential of Actinobacillus succinogenes for industrial succinate production.</title>
        <authorList>
            <person name="McKinlay J.B."/>
            <person name="Laivenieks M."/>
            <person name="Schindler B.D."/>
            <person name="McKinlay A.A."/>
            <person name="Siddaramappa S."/>
            <person name="Challacombe J.F."/>
            <person name="Lowry S.R."/>
            <person name="Clum A."/>
            <person name="Lapidus A.L."/>
            <person name="Burkhart K.B."/>
            <person name="Harkins V."/>
            <person name="Vieille C."/>
        </authorList>
    </citation>
    <scope>NUCLEOTIDE SEQUENCE [LARGE SCALE GENOMIC DNA]</scope>
    <source>
        <strain evidence="23">ATCC 55618 / DSM 22257 / CCUG 43843 / 130Z</strain>
    </source>
</reference>
<feature type="domain" description="FAD-binding PCMH-type" evidence="21">
    <location>
        <begin position="16"/>
        <end position="186"/>
    </location>
</feature>
<evidence type="ECO:0000256" key="8">
    <source>
        <dbReference type="ARBA" id="ARBA00022490"/>
    </source>
</evidence>
<comment type="cofactor">
    <cofactor evidence="1 20">
        <name>FAD</name>
        <dbReference type="ChEBI" id="CHEBI:57692"/>
    </cofactor>
</comment>
<feature type="active site" evidence="20">
    <location>
        <position position="328"/>
    </location>
</feature>
<evidence type="ECO:0000256" key="6">
    <source>
        <dbReference type="ARBA" id="ARBA00012518"/>
    </source>
</evidence>
<keyword evidence="8 20" id="KW-0963">Cytoplasm</keyword>
<evidence type="ECO:0000256" key="9">
    <source>
        <dbReference type="ARBA" id="ARBA00022618"/>
    </source>
</evidence>
<dbReference type="PROSITE" id="PS51387">
    <property type="entry name" value="FAD_PCMH"/>
    <property type="match status" value="1"/>
</dbReference>
<organism evidence="22 23">
    <name type="scientific">Actinobacillus succinogenes (strain ATCC 55618 / DSM 22257 / CCUG 43843 / 130Z)</name>
    <dbReference type="NCBI Taxonomy" id="339671"/>
    <lineage>
        <taxon>Bacteria</taxon>
        <taxon>Pseudomonadati</taxon>
        <taxon>Pseudomonadota</taxon>
        <taxon>Gammaproteobacteria</taxon>
        <taxon>Pasteurellales</taxon>
        <taxon>Pasteurellaceae</taxon>
        <taxon>Actinobacillus</taxon>
    </lineage>
</organism>
<feature type="active site" description="Proton donor" evidence="20">
    <location>
        <position position="232"/>
    </location>
</feature>
<dbReference type="InterPro" id="IPR006094">
    <property type="entry name" value="Oxid_FAD_bind_N"/>
</dbReference>
<evidence type="ECO:0000256" key="7">
    <source>
        <dbReference type="ARBA" id="ARBA00015188"/>
    </source>
</evidence>
<dbReference type="GO" id="GO:0005829">
    <property type="term" value="C:cytosol"/>
    <property type="evidence" value="ECO:0007669"/>
    <property type="project" value="TreeGrafter"/>
</dbReference>
<dbReference type="KEGG" id="asu:Asuc_0451"/>
<keyword evidence="23" id="KW-1185">Reference proteome</keyword>
<proteinExistence type="inferred from homology"/>
<dbReference type="STRING" id="339671.Asuc_0451"/>
<dbReference type="Pfam" id="PF02873">
    <property type="entry name" value="MurB_C"/>
    <property type="match status" value="1"/>
</dbReference>
<evidence type="ECO:0000256" key="16">
    <source>
        <dbReference type="ARBA" id="ARBA00023306"/>
    </source>
</evidence>
<evidence type="ECO:0000256" key="20">
    <source>
        <dbReference type="HAMAP-Rule" id="MF_00037"/>
    </source>
</evidence>
<dbReference type="GO" id="GO:0008762">
    <property type="term" value="F:UDP-N-acetylmuramate dehydrogenase activity"/>
    <property type="evidence" value="ECO:0007669"/>
    <property type="project" value="UniProtKB-UniRule"/>
</dbReference>
<comment type="catalytic activity">
    <reaction evidence="19 20">
        <text>UDP-N-acetyl-alpha-D-muramate + NADP(+) = UDP-N-acetyl-3-O-(1-carboxyvinyl)-alpha-D-glucosamine + NADPH + H(+)</text>
        <dbReference type="Rhea" id="RHEA:12248"/>
        <dbReference type="ChEBI" id="CHEBI:15378"/>
        <dbReference type="ChEBI" id="CHEBI:57783"/>
        <dbReference type="ChEBI" id="CHEBI:58349"/>
        <dbReference type="ChEBI" id="CHEBI:68483"/>
        <dbReference type="ChEBI" id="CHEBI:70757"/>
        <dbReference type="EC" id="1.3.1.98"/>
    </reaction>
</comment>
<dbReference type="NCBIfam" id="TIGR00179">
    <property type="entry name" value="murB"/>
    <property type="match status" value="1"/>
</dbReference>
<dbReference type="InterPro" id="IPR036318">
    <property type="entry name" value="FAD-bd_PCMH-like_sf"/>
</dbReference>
<dbReference type="GO" id="GO:0071949">
    <property type="term" value="F:FAD binding"/>
    <property type="evidence" value="ECO:0007669"/>
    <property type="project" value="InterPro"/>
</dbReference>
<dbReference type="Pfam" id="PF01565">
    <property type="entry name" value="FAD_binding_4"/>
    <property type="match status" value="1"/>
</dbReference>
<dbReference type="HOGENOM" id="CLU_035304_0_0_6"/>
<dbReference type="HAMAP" id="MF_00037">
    <property type="entry name" value="MurB"/>
    <property type="match status" value="1"/>
</dbReference>
<dbReference type="eggNOG" id="COG0812">
    <property type="taxonomic scope" value="Bacteria"/>
</dbReference>
<dbReference type="NCBIfam" id="NF010478">
    <property type="entry name" value="PRK13903.1"/>
    <property type="match status" value="1"/>
</dbReference>
<comment type="subcellular location">
    <subcellularLocation>
        <location evidence="3 20">Cytoplasm</location>
    </subcellularLocation>
</comment>
<dbReference type="InterPro" id="IPR016166">
    <property type="entry name" value="FAD-bd_PCMH"/>
</dbReference>
<dbReference type="InterPro" id="IPR011601">
    <property type="entry name" value="MurB_C"/>
</dbReference>
<dbReference type="SUPFAM" id="SSF56176">
    <property type="entry name" value="FAD-binding/transporter-associated domain-like"/>
    <property type="match status" value="1"/>
</dbReference>
<evidence type="ECO:0000256" key="18">
    <source>
        <dbReference type="ARBA" id="ARBA00031026"/>
    </source>
</evidence>
<keyword evidence="16 20" id="KW-0131">Cell cycle</keyword>
<dbReference type="AlphaFoldDB" id="A6VLI0"/>
<dbReference type="GO" id="GO:0009252">
    <property type="term" value="P:peptidoglycan biosynthetic process"/>
    <property type="evidence" value="ECO:0007669"/>
    <property type="project" value="UniProtKB-UniRule"/>
</dbReference>
<dbReference type="GO" id="GO:0071555">
    <property type="term" value="P:cell wall organization"/>
    <property type="evidence" value="ECO:0007669"/>
    <property type="project" value="UniProtKB-KW"/>
</dbReference>
<evidence type="ECO:0000256" key="10">
    <source>
        <dbReference type="ARBA" id="ARBA00022630"/>
    </source>
</evidence>
<dbReference type="InterPro" id="IPR036635">
    <property type="entry name" value="MurB_C_sf"/>
</dbReference>
<comment type="function">
    <text evidence="2 20">Cell wall formation.</text>
</comment>
<dbReference type="EMBL" id="CP000746">
    <property type="protein sequence ID" value="ABR73827.1"/>
    <property type="molecule type" value="Genomic_DNA"/>
</dbReference>
<dbReference type="InterPro" id="IPR016167">
    <property type="entry name" value="FAD-bd_PCMH_sub1"/>
</dbReference>
<gene>
    <name evidence="20" type="primary">murB</name>
    <name evidence="22" type="ordered locus">Asuc_0451</name>
</gene>
<keyword evidence="13 20" id="KW-0133">Cell shape</keyword>
<evidence type="ECO:0000256" key="13">
    <source>
        <dbReference type="ARBA" id="ARBA00022960"/>
    </source>
</evidence>
<keyword evidence="15 20" id="KW-0560">Oxidoreductase</keyword>
<keyword evidence="11 20" id="KW-0274">FAD</keyword>
<dbReference type="PANTHER" id="PTHR21071:SF4">
    <property type="entry name" value="UDP-N-ACETYLENOLPYRUVOYLGLUCOSAMINE REDUCTASE"/>
    <property type="match status" value="1"/>
</dbReference>